<name>A0AAU7DN73_9BACT</name>
<feature type="domain" description="Virulence-associated protein E-like" evidence="1">
    <location>
        <begin position="216"/>
        <end position="373"/>
    </location>
</feature>
<reference evidence="2" key="1">
    <citation type="submission" date="2023-03" db="EMBL/GenBank/DDBJ databases">
        <title>Edaphobacter sp.</title>
        <authorList>
            <person name="Huber K.J."/>
            <person name="Papendorf J."/>
            <person name="Pilke C."/>
            <person name="Bunk B."/>
            <person name="Sproeer C."/>
            <person name="Pester M."/>
        </authorList>
    </citation>
    <scope>NUCLEOTIDE SEQUENCE</scope>
    <source>
        <strain evidence="2">DSM 110680</strain>
    </source>
</reference>
<sequence>MNTTLETIDEAFEVALADVKQEEFDKLKASIAIAKGDGTFSTRYRKRWKDHVREFIETPIADDVLRWAKQEWNLSDAELQPVYNKLDVITKLGKYPEDADDFVRLYVCAERITVRLDSIQNPGRKDGACSMSDLINDLYAFVHDYSLRYAERRIEVAAEKWHRDEVIDCLKEILASLTSAEAQDPNSEMHKAATEQWAKFIGIIDKNPATREQTLAVFKHWVWNIKRVMNPMKLISTKDPMMIVLTGRTGNGKSTAVETFLSPLQRGGYTKTEFDKLVDPNYYMQCATIPVAFLDEMAKLEKVDKERLKGFITDDYSSARKMYTQQVDKKRKIIQLIGASNWSMEIINTDTTSARRFYEVETPNDMKQAHPDWMYSIDWLLLWQSVDASGADPMTKSISEAVSMRQHNEQRKKNYVEDWIWANRVKNTYTGQEAYDLWLKWAETNDRYWFTHASSVDFGRKLKAIDGVRNSRNGKGIKYVIDVDFSVVDDGTLI</sequence>
<dbReference type="SUPFAM" id="SSF52540">
    <property type="entry name" value="P-loop containing nucleoside triphosphate hydrolases"/>
    <property type="match status" value="1"/>
</dbReference>
<proteinExistence type="predicted"/>
<dbReference type="AlphaFoldDB" id="A0AAU7DN73"/>
<organism evidence="2">
    <name type="scientific">Telmatobacter sp. DSM 110680</name>
    <dbReference type="NCBI Taxonomy" id="3036704"/>
    <lineage>
        <taxon>Bacteria</taxon>
        <taxon>Pseudomonadati</taxon>
        <taxon>Acidobacteriota</taxon>
        <taxon>Terriglobia</taxon>
        <taxon>Terriglobales</taxon>
        <taxon>Acidobacteriaceae</taxon>
        <taxon>Telmatobacter</taxon>
    </lineage>
</organism>
<dbReference type="InterPro" id="IPR007936">
    <property type="entry name" value="VapE-like_dom"/>
</dbReference>
<gene>
    <name evidence="2" type="ORF">P8935_07240</name>
</gene>
<evidence type="ECO:0000313" key="2">
    <source>
        <dbReference type="EMBL" id="XBH19105.1"/>
    </source>
</evidence>
<accession>A0AAU7DN73</accession>
<dbReference type="Pfam" id="PF05272">
    <property type="entry name" value="VapE-like_dom"/>
    <property type="match status" value="1"/>
</dbReference>
<dbReference type="InterPro" id="IPR027417">
    <property type="entry name" value="P-loop_NTPase"/>
</dbReference>
<dbReference type="EMBL" id="CP121196">
    <property type="protein sequence ID" value="XBH19105.1"/>
    <property type="molecule type" value="Genomic_DNA"/>
</dbReference>
<protein>
    <submittedName>
        <fullName evidence="2">VapE family protein</fullName>
    </submittedName>
</protein>
<evidence type="ECO:0000259" key="1">
    <source>
        <dbReference type="Pfam" id="PF05272"/>
    </source>
</evidence>
<dbReference type="RefSeq" id="WP_348264320.1">
    <property type="nucleotide sequence ID" value="NZ_CP121196.1"/>
</dbReference>